<organism evidence="2 3">
    <name type="scientific">Methanocaldococcus bathoardescens</name>
    <dbReference type="NCBI Taxonomy" id="1301915"/>
    <lineage>
        <taxon>Archaea</taxon>
        <taxon>Methanobacteriati</taxon>
        <taxon>Methanobacteriota</taxon>
        <taxon>Methanomada group</taxon>
        <taxon>Methanococci</taxon>
        <taxon>Methanococcales</taxon>
        <taxon>Methanocaldococcaceae</taxon>
        <taxon>Methanocaldococcus</taxon>
    </lineage>
</organism>
<feature type="transmembrane region" description="Helical" evidence="1">
    <location>
        <begin position="35"/>
        <end position="57"/>
    </location>
</feature>
<evidence type="ECO:0000313" key="2">
    <source>
        <dbReference type="EMBL" id="AIJ05407.1"/>
    </source>
</evidence>
<dbReference type="GeneID" id="24891158"/>
<dbReference type="EMBL" id="CP009149">
    <property type="protein sequence ID" value="AIJ05407.1"/>
    <property type="molecule type" value="Genomic_DNA"/>
</dbReference>
<dbReference type="STRING" id="1301915.JH146_0558"/>
<keyword evidence="1" id="KW-0812">Transmembrane</keyword>
<evidence type="ECO:0000256" key="1">
    <source>
        <dbReference type="SAM" id="Phobius"/>
    </source>
</evidence>
<keyword evidence="1" id="KW-1133">Transmembrane helix</keyword>
<keyword evidence="3" id="KW-1185">Reference proteome</keyword>
<gene>
    <name evidence="2" type="ORF">JH146_0558</name>
</gene>
<reference evidence="2 3" key="1">
    <citation type="journal article" date="2015" name="Int. J. Syst. Evol. Microbiol.">
        <title>M ethanocaldococcus bathoardescens sp. nov., a hyperthermophilic methanogen isolated from a volcanically active deep-sea hydrothermal vent.</title>
        <authorList>
            <person name="Stewart L.C."/>
            <person name="Jung J.H."/>
            <person name="Kim Y.T."/>
            <person name="Kwon S.W."/>
            <person name="Park C.S."/>
            <person name="Holden J.F."/>
        </authorList>
    </citation>
    <scope>NUCLEOTIDE SEQUENCE [LARGE SCALE GENOMIC DNA]</scope>
    <source>
        <strain evidence="2 3">JH146</strain>
    </source>
</reference>
<dbReference type="AlphaFoldDB" id="A0A076LF03"/>
<evidence type="ECO:0000313" key="3">
    <source>
        <dbReference type="Proteomes" id="UP000028781"/>
    </source>
</evidence>
<dbReference type="OrthoDB" id="56871at2157"/>
<sequence length="246" mass="29290">MDDKRYLLAIGISLIFLSALIYSIHFLIFGKVDYILNYFLLHLAFVPIEVLVVSLIIEEILDHREKMKKLEKLNMVVGSFFNSVGEELLKIILEGDVGNIRDYLKISEDWDNKTYEKTKKLLKNYECNIDIEKIDLYELKSLLERNKEFLLRLMENPLLLEHEDFTELLLAVFHLADELHRRNNLDNLPKSDLDHLKNDIIRVYRLLVIQWLNYLMHLKDNYPYLYSLCLRANPFDNKSVIIRDDK</sequence>
<dbReference type="RefSeq" id="WP_048201601.1">
    <property type="nucleotide sequence ID" value="NZ_CP009149.1"/>
</dbReference>
<keyword evidence="1" id="KW-0472">Membrane</keyword>
<dbReference type="Proteomes" id="UP000028781">
    <property type="component" value="Chromosome"/>
</dbReference>
<dbReference type="HOGENOM" id="CLU_087537_0_0_2"/>
<proteinExistence type="predicted"/>
<accession>A0A076LF03</accession>
<feature type="transmembrane region" description="Helical" evidence="1">
    <location>
        <begin position="7"/>
        <end position="29"/>
    </location>
</feature>
<protein>
    <submittedName>
        <fullName evidence="2">Uncharacterized protein</fullName>
    </submittedName>
</protein>
<name>A0A076LF03_9EURY</name>
<dbReference type="KEGG" id="mjh:JH146_0558"/>